<dbReference type="Gene3D" id="2.70.9.10">
    <property type="entry name" value="Adenovirus Type 2 Hexon, domain 4"/>
    <property type="match status" value="1"/>
</dbReference>
<dbReference type="GO" id="GO:0019028">
    <property type="term" value="C:viral capsid"/>
    <property type="evidence" value="ECO:0007669"/>
    <property type="project" value="UniProtKB-KW"/>
</dbReference>
<organism evidence="6">
    <name type="scientific">Mimiviridae sp. ChoanoV1</name>
    <dbReference type="NCBI Taxonomy" id="2596887"/>
    <lineage>
        <taxon>Viruses</taxon>
        <taxon>Varidnaviria</taxon>
        <taxon>Bamfordvirae</taxon>
        <taxon>Nucleocytoviricota</taxon>
        <taxon>Megaviricetes</taxon>
        <taxon>Imitervirales</taxon>
        <taxon>Schizomimiviridae</taxon>
    </lineage>
</organism>
<reference evidence="6" key="1">
    <citation type="submission" date="2018-11" db="EMBL/GenBank/DDBJ databases">
        <title>A distinct lineage of giant viruses engineers rhodopsin photosystems in predatory marine eukaryotes.</title>
        <authorList>
            <person name="Needham D.M."/>
            <person name="Yoshizawa S."/>
            <person name="Hosaka T."/>
            <person name="Poirier C."/>
            <person name="Choi C.-J."/>
            <person name="Hehenberger E."/>
            <person name="Irwin N.A.T."/>
            <person name="Wilken S."/>
            <person name="Yung C.-M."/>
            <person name="Bachy C."/>
            <person name="Kurihara R."/>
            <person name="Nakajima Y."/>
            <person name="Kojima K."/>
            <person name="Kimura-Someya T."/>
            <person name="Leonard G."/>
            <person name="Malmstrom R.R."/>
            <person name="Mende D."/>
            <person name="Olson D.K."/>
            <person name="Sudo Y."/>
            <person name="Sudek S."/>
            <person name="Richards T.A."/>
            <person name="DeLong E.F."/>
            <person name="Keeling P.J."/>
            <person name="Santoro A.E."/>
            <person name="Shirouzu M."/>
            <person name="Iwasaki W."/>
            <person name="Worden A.Z."/>
        </authorList>
    </citation>
    <scope>NUCLEOTIDE SEQUENCE</scope>
</reference>
<feature type="domain" description="Major capsid protein N-terminal" evidence="5">
    <location>
        <begin position="25"/>
        <end position="196"/>
    </location>
</feature>
<sequence length="486" mass="56155">MTGGLLELVAKGSQDIFLTGNPSVTFFKSIYKKHTNFSFESVQQSMVGDQNFGKLLNCKIERKGDLLSGITLEIDLPLIESENQESEGTTKYLEWIDSIGHYIIEEVSINVGEQEIDKQYGEWMEIWNELTLNEEHSSGYKQMVGKTGTRIKDKTTLIIPLQFWFCRNIGLALPLIALQYHEVKLFLKLRNFEDLWHQDIASFNVSRSTTGVIEIKDSNSNFENNMPAKHYSGISIIWKDDLEENKISIVNDALEFVDNNTKLQLEGNSYTVKTGEIYIIKFKPKKPEKIEDIRIFCDYIYLDVAERKYFAKNSHNYLIEQVQFNGVDDYKKGTITLKSDLEFNHPCKEIIWVNQLKINNKLNQLNNYSNGVIVNDNITKNDTIEDAILMVNGQDRFIKRKGRYFRLLVPYQRHTRTPDKYIYVYSFALNPEQIQPSGSCNFSRLDNSELLINMNSDTQDSQLRVYATNYNILKIINGMGGLAYSN</sequence>
<dbReference type="InterPro" id="IPR016112">
    <property type="entry name" value="VP_dsDNA_II"/>
</dbReference>
<evidence type="ECO:0000259" key="5">
    <source>
        <dbReference type="Pfam" id="PF16903"/>
    </source>
</evidence>
<dbReference type="Pfam" id="PF16903">
    <property type="entry name" value="Capsid_N"/>
    <property type="match status" value="1"/>
</dbReference>
<evidence type="ECO:0000256" key="3">
    <source>
        <dbReference type="ARBA" id="ARBA00022844"/>
    </source>
</evidence>
<protein>
    <recommendedName>
        <fullName evidence="7">Major capsid protein</fullName>
    </recommendedName>
</protein>
<evidence type="ECO:0008006" key="7">
    <source>
        <dbReference type="Google" id="ProtNLM"/>
    </source>
</evidence>
<accession>A0A5B8HVR8</accession>
<evidence type="ECO:0000256" key="2">
    <source>
        <dbReference type="ARBA" id="ARBA00022561"/>
    </source>
</evidence>
<dbReference type="InterPro" id="IPR031654">
    <property type="entry name" value="Capsid_N"/>
</dbReference>
<gene>
    <name evidence="6" type="ORF">1_108</name>
</gene>
<proteinExistence type="predicted"/>
<dbReference type="GO" id="GO:0005198">
    <property type="term" value="F:structural molecule activity"/>
    <property type="evidence" value="ECO:0007669"/>
    <property type="project" value="InterPro"/>
</dbReference>
<comment type="subcellular location">
    <subcellularLocation>
        <location evidence="1">Virion</location>
    </subcellularLocation>
</comment>
<name>A0A5B8HVR8_9VIRU</name>
<evidence type="ECO:0000259" key="4">
    <source>
        <dbReference type="Pfam" id="PF04451"/>
    </source>
</evidence>
<dbReference type="EMBL" id="MK250085">
    <property type="protein sequence ID" value="QDY51723.1"/>
    <property type="molecule type" value="Genomic_DNA"/>
</dbReference>
<dbReference type="SUPFAM" id="SSF49749">
    <property type="entry name" value="Group II dsDNA viruses VP"/>
    <property type="match status" value="2"/>
</dbReference>
<dbReference type="Pfam" id="PF04451">
    <property type="entry name" value="Capsid_NCLDV"/>
    <property type="match status" value="1"/>
</dbReference>
<dbReference type="InterPro" id="IPR038519">
    <property type="entry name" value="MCP_C_sf"/>
</dbReference>
<evidence type="ECO:0000256" key="1">
    <source>
        <dbReference type="ARBA" id="ARBA00004328"/>
    </source>
</evidence>
<keyword evidence="2" id="KW-0167">Capsid protein</keyword>
<feature type="domain" description="Major capsid protein C-terminal" evidence="4">
    <location>
        <begin position="306"/>
        <end position="481"/>
    </location>
</feature>
<dbReference type="InterPro" id="IPR007542">
    <property type="entry name" value="MCP_C"/>
</dbReference>
<evidence type="ECO:0000313" key="6">
    <source>
        <dbReference type="EMBL" id="QDY51723.1"/>
    </source>
</evidence>
<dbReference type="Gene3D" id="2.70.9.20">
    <property type="entry name" value="Major capsid protein Vp54"/>
    <property type="match status" value="1"/>
</dbReference>
<keyword evidence="3" id="KW-0946">Virion</keyword>